<reference evidence="1" key="1">
    <citation type="submission" date="2022-04" db="EMBL/GenBank/DDBJ databases">
        <title>Genome of the entomopathogenic fungus Entomophthora muscae.</title>
        <authorList>
            <person name="Elya C."/>
            <person name="Lovett B.R."/>
            <person name="Lee E."/>
            <person name="Macias A.M."/>
            <person name="Hajek A.E."/>
            <person name="De Bivort B.L."/>
            <person name="Kasson M.T."/>
            <person name="De Fine Licht H.H."/>
            <person name="Stajich J.E."/>
        </authorList>
    </citation>
    <scope>NUCLEOTIDE SEQUENCE</scope>
    <source>
        <strain evidence="1">Berkeley</strain>
    </source>
</reference>
<comment type="caution">
    <text evidence="1">The sequence shown here is derived from an EMBL/GenBank/DDBJ whole genome shotgun (WGS) entry which is preliminary data.</text>
</comment>
<name>A0ACC2UGI6_9FUNG</name>
<evidence type="ECO:0000313" key="1">
    <source>
        <dbReference type="EMBL" id="KAJ9085887.1"/>
    </source>
</evidence>
<gene>
    <name evidence="1" type="ORF">DSO57_1009466</name>
</gene>
<dbReference type="Proteomes" id="UP001165960">
    <property type="component" value="Unassembled WGS sequence"/>
</dbReference>
<evidence type="ECO:0000313" key="2">
    <source>
        <dbReference type="Proteomes" id="UP001165960"/>
    </source>
</evidence>
<dbReference type="EMBL" id="QTSX02000740">
    <property type="protein sequence ID" value="KAJ9085887.1"/>
    <property type="molecule type" value="Genomic_DNA"/>
</dbReference>
<keyword evidence="2" id="KW-1185">Reference proteome</keyword>
<accession>A0ACC2UGI6</accession>
<proteinExistence type="predicted"/>
<protein>
    <submittedName>
        <fullName evidence="1">Uncharacterized protein</fullName>
    </submittedName>
</protein>
<sequence length="82" mass="8753">MYPVCGDKDPLVTLIPVSWVISSSSPLPTPVDSPPTQVAGLCSLAPSQQYILLVLLGTLLHDMLLDQYSSPCSVALLFKLTP</sequence>
<organism evidence="1 2">
    <name type="scientific">Entomophthora muscae</name>
    <dbReference type="NCBI Taxonomy" id="34485"/>
    <lineage>
        <taxon>Eukaryota</taxon>
        <taxon>Fungi</taxon>
        <taxon>Fungi incertae sedis</taxon>
        <taxon>Zoopagomycota</taxon>
        <taxon>Entomophthoromycotina</taxon>
        <taxon>Entomophthoromycetes</taxon>
        <taxon>Entomophthorales</taxon>
        <taxon>Entomophthoraceae</taxon>
        <taxon>Entomophthora</taxon>
    </lineage>
</organism>